<protein>
    <recommendedName>
        <fullName evidence="4">Positive regulator of sigma(E), RseC/MucC</fullName>
    </recommendedName>
</protein>
<keyword evidence="1" id="KW-1133">Transmembrane helix</keyword>
<organism evidence="2 3">
    <name type="scientific">Pelodictyon luteolum</name>
    <dbReference type="NCBI Taxonomy" id="1100"/>
    <lineage>
        <taxon>Bacteria</taxon>
        <taxon>Pseudomonadati</taxon>
        <taxon>Chlorobiota</taxon>
        <taxon>Chlorobiia</taxon>
        <taxon>Chlorobiales</taxon>
        <taxon>Chlorobiaceae</taxon>
        <taxon>Chlorobium/Pelodictyon group</taxon>
        <taxon>Pelodictyon</taxon>
    </lineage>
</organism>
<feature type="transmembrane region" description="Helical" evidence="1">
    <location>
        <begin position="73"/>
        <end position="93"/>
    </location>
</feature>
<evidence type="ECO:0000313" key="2">
    <source>
        <dbReference type="EMBL" id="KZK75175.1"/>
    </source>
</evidence>
<dbReference type="Proteomes" id="UP000076481">
    <property type="component" value="Unassembled WGS sequence"/>
</dbReference>
<dbReference type="EMBL" id="LVWG01000009">
    <property type="protein sequence ID" value="KZK75175.1"/>
    <property type="molecule type" value="Genomic_DNA"/>
</dbReference>
<comment type="caution">
    <text evidence="2">The sequence shown here is derived from an EMBL/GenBank/DDBJ whole genome shotgun (WGS) entry which is preliminary data.</text>
</comment>
<reference evidence="2 3" key="1">
    <citation type="submission" date="2016-03" db="EMBL/GenBank/DDBJ databases">
        <title>Speciation and ecological success in dimly lit waters: horizontal gene transfer in a green sulfur bacteria bloom unveiled by metagenomic assembly.</title>
        <authorList>
            <person name="Llorens-Mares T."/>
            <person name="Liu Z."/>
            <person name="Allen L.Z."/>
            <person name="Rusch D.B."/>
            <person name="Craig M.T."/>
            <person name="Dupont C.L."/>
            <person name="Bryant D.A."/>
            <person name="Casamayor E.O."/>
        </authorList>
    </citation>
    <scope>NUCLEOTIDE SEQUENCE [LARGE SCALE GENOMIC DNA]</scope>
    <source>
        <strain evidence="2">CIII</strain>
    </source>
</reference>
<feature type="transmembrane region" description="Helical" evidence="1">
    <location>
        <begin position="99"/>
        <end position="121"/>
    </location>
</feature>
<evidence type="ECO:0000256" key="1">
    <source>
        <dbReference type="SAM" id="Phobius"/>
    </source>
</evidence>
<sequence>MYGRVHAVRKGLAEIMVVCEDEALKGPHCGFCSASGGGAGKAKNETILARNDAGATAGTIVELSIGEHAELKAALILFVIPLSTFILALIAAAAVQLPLLQAAGTGGAVLLLTLVVLKAVLRNKTYHRVVRVVPKPLKHG</sequence>
<evidence type="ECO:0008006" key="4">
    <source>
        <dbReference type="Google" id="ProtNLM"/>
    </source>
</evidence>
<name>A0A165MF68_PELLU</name>
<evidence type="ECO:0000313" key="3">
    <source>
        <dbReference type="Proteomes" id="UP000076481"/>
    </source>
</evidence>
<proteinExistence type="predicted"/>
<dbReference type="AlphaFoldDB" id="A0A165MF68"/>
<accession>A0A165MF68</accession>
<gene>
    <name evidence="2" type="ORF">A3K90_05490</name>
</gene>
<dbReference type="Pfam" id="PF04246">
    <property type="entry name" value="RseC_MucC"/>
    <property type="match status" value="1"/>
</dbReference>
<keyword evidence="1" id="KW-0472">Membrane</keyword>
<keyword evidence="1" id="KW-0812">Transmembrane</keyword>
<dbReference type="OMA" id="ALKGPHC"/>